<sequence>MILDKALEFLNKKEITSTAVTSDVVELGNNVSAPSCVIVLHGANLAGGTGLTVAVETADDEAMTDAKTVGTFPADLDAAPMLQVHIPYAVKRFARLKITPAGTFTSGTVSAHVAFGPQLGAN</sequence>
<dbReference type="Pfam" id="PF21190">
    <property type="entry name" value="Bbp16"/>
    <property type="match status" value="1"/>
</dbReference>
<gene>
    <name evidence="1" type="ORF">Elusimicrob1349_1100</name>
</gene>
<dbReference type="AlphaFoldDB" id="A0A650ELP9"/>
<name>A0A650ELP9_9BACT</name>
<dbReference type="EMBL" id="MN577571">
    <property type="protein sequence ID" value="QGT50640.1"/>
    <property type="molecule type" value="Genomic_DNA"/>
</dbReference>
<dbReference type="InterPro" id="IPR048922">
    <property type="entry name" value="Bbp16"/>
</dbReference>
<organism evidence="1">
    <name type="scientific">uncultured Elusimicrobia bacterium</name>
    <dbReference type="NCBI Taxonomy" id="699876"/>
    <lineage>
        <taxon>Bacteria</taxon>
        <taxon>Pseudomonadati</taxon>
        <taxon>Elusimicrobiota</taxon>
        <taxon>Elusimicrobia</taxon>
        <taxon>environmental samples</taxon>
    </lineage>
</organism>
<evidence type="ECO:0000313" key="1">
    <source>
        <dbReference type="EMBL" id="QGT50640.1"/>
    </source>
</evidence>
<protein>
    <submittedName>
        <fullName evidence="1">Uncharacterized protein</fullName>
    </submittedName>
</protein>
<proteinExistence type="predicted"/>
<accession>A0A650ELP9</accession>
<reference evidence="1" key="1">
    <citation type="journal article" date="2020" name="J. ISSAAS">
        <title>Lactobacilli and other gastrointestinal microbiota of Peromyscus leucopus, reservoir host for agents of Lyme disease and other zoonoses in North America.</title>
        <authorList>
            <person name="Milovic A."/>
            <person name="Bassam K."/>
            <person name="Shao H."/>
            <person name="Chatzistamou I."/>
            <person name="Tufts D.M."/>
            <person name="Diuk-Wasser M."/>
            <person name="Barbour A.G."/>
        </authorList>
    </citation>
    <scope>NUCLEOTIDE SEQUENCE</scope>
    <source>
        <strain evidence="1">LL30</strain>
    </source>
</reference>
<dbReference type="Gene3D" id="2.60.120.1110">
    <property type="match status" value="1"/>
</dbReference>